<dbReference type="OrthoDB" id="1739584at2"/>
<sequence length="117" mass="13105">MPWCPNCSTEYREGYNHCRDCGVVLVAEKPIQKKAITVAKKTGWLLLATAQGIEASLMSNLLRDNNIPILTKQRGIDSYLQIITGIANNVEIYVPEEEFCKAQELIQVMLNPVEPEA</sequence>
<evidence type="ECO:0000313" key="3">
    <source>
        <dbReference type="Proteomes" id="UP000095743"/>
    </source>
</evidence>
<dbReference type="STRING" id="1424294.Gferi_17845"/>
<reference evidence="2 3" key="1">
    <citation type="submission" date="2016-09" db="EMBL/GenBank/DDBJ databases">
        <title>Genomic analysis reveals versatility of anaerobic energy metabolism of Geosporobacter ferrireducens IRF9 of phylum Firmicutes.</title>
        <authorList>
            <person name="Kim S.-J."/>
        </authorList>
    </citation>
    <scope>NUCLEOTIDE SEQUENCE [LARGE SCALE GENOMIC DNA]</scope>
    <source>
        <strain evidence="2 3">IRF9</strain>
    </source>
</reference>
<dbReference type="InterPro" id="IPR018551">
    <property type="entry name" value="DUF2007"/>
</dbReference>
<name>A0A1D8GK66_9FIRM</name>
<dbReference type="Proteomes" id="UP000095743">
    <property type="component" value="Chromosome"/>
</dbReference>
<dbReference type="RefSeq" id="WP_069978890.1">
    <property type="nucleotide sequence ID" value="NZ_CP017269.1"/>
</dbReference>
<evidence type="ECO:0000313" key="2">
    <source>
        <dbReference type="EMBL" id="AOT71252.1"/>
    </source>
</evidence>
<keyword evidence="3" id="KW-1185">Reference proteome</keyword>
<organism evidence="2 3">
    <name type="scientific">Geosporobacter ferrireducens</name>
    <dbReference type="NCBI Taxonomy" id="1424294"/>
    <lineage>
        <taxon>Bacteria</taxon>
        <taxon>Bacillati</taxon>
        <taxon>Bacillota</taxon>
        <taxon>Clostridia</taxon>
        <taxon>Peptostreptococcales</taxon>
        <taxon>Thermotaleaceae</taxon>
        <taxon>Geosporobacter</taxon>
    </lineage>
</organism>
<proteinExistence type="predicted"/>
<feature type="domain" description="DUF2007" evidence="1">
    <location>
        <begin position="46"/>
        <end position="108"/>
    </location>
</feature>
<evidence type="ECO:0000259" key="1">
    <source>
        <dbReference type="Pfam" id="PF09413"/>
    </source>
</evidence>
<dbReference type="EMBL" id="CP017269">
    <property type="protein sequence ID" value="AOT71252.1"/>
    <property type="molecule type" value="Genomic_DNA"/>
</dbReference>
<gene>
    <name evidence="2" type="ORF">Gferi_17845</name>
</gene>
<dbReference type="Pfam" id="PF09413">
    <property type="entry name" value="DUF2007"/>
    <property type="match status" value="1"/>
</dbReference>
<dbReference type="AlphaFoldDB" id="A0A1D8GK66"/>
<dbReference type="KEGG" id="gfe:Gferi_17845"/>
<protein>
    <recommendedName>
        <fullName evidence="1">DUF2007 domain-containing protein</fullName>
    </recommendedName>
</protein>
<accession>A0A1D8GK66</accession>